<feature type="transmembrane region" description="Helical" evidence="1">
    <location>
        <begin position="98"/>
        <end position="117"/>
    </location>
</feature>
<evidence type="ECO:0000313" key="2">
    <source>
        <dbReference type="EMBL" id="MDA0639871.1"/>
    </source>
</evidence>
<reference evidence="2 3" key="1">
    <citation type="submission" date="2022-11" db="EMBL/GenBank/DDBJ databases">
        <title>Nonomuraea corallina sp. nov., a new species of the genus Nonomuraea isolated from sea side sediment in Thai sea.</title>
        <authorList>
            <person name="Ngamcharungchit C."/>
            <person name="Matsumoto A."/>
            <person name="Suriyachadkun C."/>
            <person name="Panbangred W."/>
            <person name="Inahashi Y."/>
            <person name="Intra B."/>
        </authorList>
    </citation>
    <scope>NUCLEOTIDE SEQUENCE [LARGE SCALE GENOMIC DNA]</scope>
    <source>
        <strain evidence="2 3">DSM 43553</strain>
    </source>
</reference>
<comment type="caution">
    <text evidence="2">The sequence shown here is derived from an EMBL/GenBank/DDBJ whole genome shotgun (WGS) entry which is preliminary data.</text>
</comment>
<feature type="transmembrane region" description="Helical" evidence="1">
    <location>
        <begin position="129"/>
        <end position="149"/>
    </location>
</feature>
<feature type="transmembrane region" description="Helical" evidence="1">
    <location>
        <begin position="38"/>
        <end position="56"/>
    </location>
</feature>
<dbReference type="EMBL" id="JAPNUD010000007">
    <property type="protein sequence ID" value="MDA0639871.1"/>
    <property type="molecule type" value="Genomic_DNA"/>
</dbReference>
<evidence type="ECO:0000313" key="3">
    <source>
        <dbReference type="Proteomes" id="UP001212498"/>
    </source>
</evidence>
<keyword evidence="1" id="KW-0812">Transmembrane</keyword>
<sequence length="196" mass="20440">MVLTLPYEEGPAGLRPLKRIVAGLVIVYCALRVNDFDLLLNPLGWAMCATPLLLLRRSAGDPFDLARTSVLAMVCLSAVAVFAGWVGPSLGTTPSPVVELIGVAEGVGGLVAVWLITDAVIRRIRSYGIASGVAVLDVLRWVVVGLGALGTPAGLGYTALGPVVAVGWFACLAALLVMLYRSAKLPYAASVRKLGE</sequence>
<evidence type="ECO:0000256" key="1">
    <source>
        <dbReference type="SAM" id="Phobius"/>
    </source>
</evidence>
<feature type="transmembrane region" description="Helical" evidence="1">
    <location>
        <begin position="155"/>
        <end position="180"/>
    </location>
</feature>
<organism evidence="2 3">
    <name type="scientific">Nonomuraea ferruginea</name>
    <dbReference type="NCBI Taxonomy" id="46174"/>
    <lineage>
        <taxon>Bacteria</taxon>
        <taxon>Bacillati</taxon>
        <taxon>Actinomycetota</taxon>
        <taxon>Actinomycetes</taxon>
        <taxon>Streptosporangiales</taxon>
        <taxon>Streptosporangiaceae</taxon>
        <taxon>Nonomuraea</taxon>
    </lineage>
</organism>
<dbReference type="RefSeq" id="WP_271275288.1">
    <property type="nucleotide sequence ID" value="NZ_BAABFD010000004.1"/>
</dbReference>
<keyword evidence="3" id="KW-1185">Reference proteome</keyword>
<dbReference type="Proteomes" id="UP001212498">
    <property type="component" value="Unassembled WGS sequence"/>
</dbReference>
<gene>
    <name evidence="2" type="ORF">OUY24_04510</name>
</gene>
<evidence type="ECO:0008006" key="4">
    <source>
        <dbReference type="Google" id="ProtNLM"/>
    </source>
</evidence>
<protein>
    <recommendedName>
        <fullName evidence="4">DUF3159 domain-containing protein</fullName>
    </recommendedName>
</protein>
<keyword evidence="1" id="KW-1133">Transmembrane helix</keyword>
<name>A0ABT4SRI1_9ACTN</name>
<feature type="transmembrane region" description="Helical" evidence="1">
    <location>
        <begin position="68"/>
        <end position="86"/>
    </location>
</feature>
<proteinExistence type="predicted"/>
<accession>A0ABT4SRI1</accession>
<keyword evidence="1" id="KW-0472">Membrane</keyword>